<evidence type="ECO:0000256" key="10">
    <source>
        <dbReference type="RuleBase" id="RU366056"/>
    </source>
</evidence>
<dbReference type="STRING" id="240176.D6RMD3"/>
<keyword evidence="7" id="KW-1133">Transmembrane helix</keyword>
<keyword evidence="12" id="KW-1185">Reference proteome</keyword>
<organism evidence="11 12">
    <name type="scientific">Coprinopsis cinerea (strain Okayama-7 / 130 / ATCC MYA-4618 / FGSC 9003)</name>
    <name type="common">Inky cap fungus</name>
    <name type="synonym">Hormographiella aspergillata</name>
    <dbReference type="NCBI Taxonomy" id="240176"/>
    <lineage>
        <taxon>Eukaryota</taxon>
        <taxon>Fungi</taxon>
        <taxon>Dikarya</taxon>
        <taxon>Basidiomycota</taxon>
        <taxon>Agaricomycotina</taxon>
        <taxon>Agaricomycetes</taxon>
        <taxon>Agaricomycetidae</taxon>
        <taxon>Agaricales</taxon>
        <taxon>Agaricineae</taxon>
        <taxon>Psathyrellaceae</taxon>
        <taxon>Coprinopsis</taxon>
    </lineage>
</organism>
<dbReference type="eggNOG" id="ENOG502R05E">
    <property type="taxonomic scope" value="Eukaryota"/>
</dbReference>
<dbReference type="InterPro" id="IPR040039">
    <property type="entry name" value="PIGX"/>
</dbReference>
<evidence type="ECO:0000256" key="9">
    <source>
        <dbReference type="ARBA" id="ARBA00023180"/>
    </source>
</evidence>
<evidence type="ECO:0000313" key="12">
    <source>
        <dbReference type="Proteomes" id="UP000001861"/>
    </source>
</evidence>
<dbReference type="InterPro" id="IPR013233">
    <property type="entry name" value="PIG-X/PBN1"/>
</dbReference>
<comment type="similarity">
    <text evidence="3 10">Belongs to the PIGX family.</text>
</comment>
<protein>
    <recommendedName>
        <fullName evidence="10">Protein PBN1</fullName>
    </recommendedName>
</protein>
<evidence type="ECO:0000256" key="1">
    <source>
        <dbReference type="ARBA" id="ARBA00004389"/>
    </source>
</evidence>
<keyword evidence="9" id="KW-0325">Glycoprotein</keyword>
<comment type="function">
    <text evidence="10">Required for proper folding and/or the stability of a subset of proteins in the endoplasmic reticulum. Component of glycosylphosphatidylinositol-mannosyltransferase 1 which transfers the first of the 4 mannoses in the GPI-anchor precursors during GPI-anchor biosynthesis. Probably acts by stabilizing the mannosyltransferase GPI14.</text>
</comment>
<evidence type="ECO:0000256" key="3">
    <source>
        <dbReference type="ARBA" id="ARBA00010345"/>
    </source>
</evidence>
<keyword evidence="6 10" id="KW-0256">Endoplasmic reticulum</keyword>
<dbReference type="GO" id="GO:0005789">
    <property type="term" value="C:endoplasmic reticulum membrane"/>
    <property type="evidence" value="ECO:0007669"/>
    <property type="project" value="UniProtKB-SubCell"/>
</dbReference>
<accession>D6RMD3</accession>
<dbReference type="RefSeq" id="XP_002911480.1">
    <property type="nucleotide sequence ID" value="XM_002911434.1"/>
</dbReference>
<evidence type="ECO:0000313" key="11">
    <source>
        <dbReference type="EMBL" id="EFI27986.1"/>
    </source>
</evidence>
<evidence type="ECO:0000256" key="6">
    <source>
        <dbReference type="ARBA" id="ARBA00022824"/>
    </source>
</evidence>
<evidence type="ECO:0000256" key="8">
    <source>
        <dbReference type="ARBA" id="ARBA00023136"/>
    </source>
</evidence>
<dbReference type="Proteomes" id="UP000001861">
    <property type="component" value="Unassembled WGS sequence"/>
</dbReference>
<name>D6RMD3_COPC7</name>
<sequence length="150" mass="16398">MTSLKITSQLDPAQGAHPTVVSSLSVPALPSDSCSVYLYYTFPPLLFVDAHELALRSQQYTLVGLRGRGSRELEKPVHALPLDEGDVEVLVRLEDPTAPEVHLPIHVRYAAPAKTQDGYLTQEFEAPRALVWCQGDISGKSPSILSLSYV</sequence>
<dbReference type="PANTHER" id="PTHR28650:SF1">
    <property type="entry name" value="PHOSPHATIDYLINOSITOL-GLYCAN BIOSYNTHESIS CLASS X PROTEIN"/>
    <property type="match status" value="1"/>
</dbReference>
<dbReference type="GeneID" id="9378848"/>
<evidence type="ECO:0000256" key="7">
    <source>
        <dbReference type="ARBA" id="ARBA00022989"/>
    </source>
</evidence>
<proteinExistence type="inferred from homology"/>
<dbReference type="VEuPathDB" id="FungiDB:CC1G_14478"/>
<comment type="pathway">
    <text evidence="2 10">Glycolipid biosynthesis; glycosylphosphatidylinositol-anchor biosynthesis.</text>
</comment>
<dbReference type="KEGG" id="cci:CC1G_14478"/>
<comment type="caution">
    <text evidence="11">The sequence shown here is derived from an EMBL/GenBank/DDBJ whole genome shotgun (WGS) entry which is preliminary data.</text>
</comment>
<evidence type="ECO:0000256" key="2">
    <source>
        <dbReference type="ARBA" id="ARBA00004687"/>
    </source>
</evidence>
<dbReference type="EMBL" id="AACS02000004">
    <property type="protein sequence ID" value="EFI27986.1"/>
    <property type="molecule type" value="Genomic_DNA"/>
</dbReference>
<dbReference type="Pfam" id="PF08320">
    <property type="entry name" value="PIG-X"/>
    <property type="match status" value="1"/>
</dbReference>
<keyword evidence="5" id="KW-0812">Transmembrane</keyword>
<dbReference type="OrthoDB" id="5546453at2759"/>
<dbReference type="InParanoid" id="D6RMD3"/>
<dbReference type="HOGENOM" id="CLU_1740435_0_0_1"/>
<gene>
    <name evidence="11" type="ORF">CC1G_14478</name>
</gene>
<keyword evidence="8" id="KW-0472">Membrane</keyword>
<dbReference type="UniPathway" id="UPA00196"/>
<evidence type="ECO:0000256" key="5">
    <source>
        <dbReference type="ARBA" id="ARBA00022692"/>
    </source>
</evidence>
<dbReference type="AlphaFoldDB" id="D6RMD3"/>
<comment type="subcellular location">
    <subcellularLocation>
        <location evidence="1 10">Endoplasmic reticulum membrane</location>
        <topology evidence="1 10">Single-pass membrane protein</topology>
    </subcellularLocation>
</comment>
<reference evidence="11 12" key="1">
    <citation type="journal article" date="2010" name="Proc. Natl. Acad. Sci. U.S.A.">
        <title>Insights into evolution of multicellular fungi from the assembled chromosomes of the mushroom Coprinopsis cinerea (Coprinus cinereus).</title>
        <authorList>
            <person name="Stajich J.E."/>
            <person name="Wilke S.K."/>
            <person name="Ahren D."/>
            <person name="Au C.H."/>
            <person name="Birren B.W."/>
            <person name="Borodovsky M."/>
            <person name="Burns C."/>
            <person name="Canback B."/>
            <person name="Casselton L.A."/>
            <person name="Cheng C.K."/>
            <person name="Deng J."/>
            <person name="Dietrich F.S."/>
            <person name="Fargo D.C."/>
            <person name="Farman M.L."/>
            <person name="Gathman A.C."/>
            <person name="Goldberg J."/>
            <person name="Guigo R."/>
            <person name="Hoegger P.J."/>
            <person name="Hooker J.B."/>
            <person name="Huggins A."/>
            <person name="James T.Y."/>
            <person name="Kamada T."/>
            <person name="Kilaru S."/>
            <person name="Kodira C."/>
            <person name="Kues U."/>
            <person name="Kupfer D."/>
            <person name="Kwan H.S."/>
            <person name="Lomsadze A."/>
            <person name="Li W."/>
            <person name="Lilly W.W."/>
            <person name="Ma L.J."/>
            <person name="Mackey A.J."/>
            <person name="Manning G."/>
            <person name="Martin F."/>
            <person name="Muraguchi H."/>
            <person name="Natvig D.O."/>
            <person name="Palmerini H."/>
            <person name="Ramesh M.A."/>
            <person name="Rehmeyer C.J."/>
            <person name="Roe B.A."/>
            <person name="Shenoy N."/>
            <person name="Stanke M."/>
            <person name="Ter-Hovhannisyan V."/>
            <person name="Tunlid A."/>
            <person name="Velagapudi R."/>
            <person name="Vision T.J."/>
            <person name="Zeng Q."/>
            <person name="Zolan M.E."/>
            <person name="Pukkila P.J."/>
        </authorList>
    </citation>
    <scope>NUCLEOTIDE SEQUENCE [LARGE SCALE GENOMIC DNA]</scope>
    <source>
        <strain evidence="12">Okayama-7 / 130 / ATCC MYA-4618 / FGSC 9003</strain>
    </source>
</reference>
<dbReference type="PANTHER" id="PTHR28650">
    <property type="entry name" value="PHOSPHATIDYLINOSITOL-GLYCAN BIOSYNTHESIS CLASS X PROTEIN"/>
    <property type="match status" value="1"/>
</dbReference>
<evidence type="ECO:0000256" key="4">
    <source>
        <dbReference type="ARBA" id="ARBA00022502"/>
    </source>
</evidence>
<keyword evidence="4 10" id="KW-0337">GPI-anchor biosynthesis</keyword>
<dbReference type="GO" id="GO:0006506">
    <property type="term" value="P:GPI anchor biosynthetic process"/>
    <property type="evidence" value="ECO:0007669"/>
    <property type="project" value="UniProtKB-UniPathway"/>
</dbReference>